<sequence length="125" mass="13177">MRYTLVISAPEPAQGQVSQEAMAEMQGLMGDYAAALHAAGVLVAAEMLRPADMTTTVTRRHGKVEIQDGPFADTKEALAGVFVLDVPDLDAALAWAERHPVTSYGTVEVRPSAVSVVDGTWVPAG</sequence>
<dbReference type="InterPro" id="IPR011008">
    <property type="entry name" value="Dimeric_a/b-barrel"/>
</dbReference>
<dbReference type="AlphaFoldDB" id="A0A1W1ZBK7"/>
<dbReference type="EMBL" id="FWXN01000003">
    <property type="protein sequence ID" value="SMC45819.1"/>
    <property type="molecule type" value="Genomic_DNA"/>
</dbReference>
<reference evidence="3 4" key="1">
    <citation type="submission" date="2017-04" db="EMBL/GenBank/DDBJ databases">
        <authorList>
            <person name="Afonso C.L."/>
            <person name="Miller P.J."/>
            <person name="Scott M.A."/>
            <person name="Spackman E."/>
            <person name="Goraichik I."/>
            <person name="Dimitrov K.M."/>
            <person name="Suarez D.L."/>
            <person name="Swayne D.E."/>
        </authorList>
    </citation>
    <scope>NUCLEOTIDE SEQUENCE [LARGE SCALE GENOMIC DNA]</scope>
    <source>
        <strain evidence="3 4">CGMCC 1.12511</strain>
    </source>
</reference>
<dbReference type="Gene3D" id="3.30.70.1060">
    <property type="entry name" value="Dimeric alpha+beta barrel"/>
    <property type="match status" value="1"/>
</dbReference>
<dbReference type="PANTHER" id="PTHR35174">
    <property type="entry name" value="BLL7171 PROTEIN-RELATED"/>
    <property type="match status" value="1"/>
</dbReference>
<accession>A0A1W1ZBK7</accession>
<dbReference type="InterPro" id="IPR005545">
    <property type="entry name" value="YCII"/>
</dbReference>
<proteinExistence type="inferred from homology"/>
<organism evidence="3 4">
    <name type="scientific">Janibacter indicus</name>
    <dbReference type="NCBI Taxonomy" id="857417"/>
    <lineage>
        <taxon>Bacteria</taxon>
        <taxon>Bacillati</taxon>
        <taxon>Actinomycetota</taxon>
        <taxon>Actinomycetes</taxon>
        <taxon>Micrococcales</taxon>
        <taxon>Intrasporangiaceae</taxon>
        <taxon>Janibacter</taxon>
    </lineage>
</organism>
<dbReference type="Pfam" id="PF03795">
    <property type="entry name" value="YCII"/>
    <property type="match status" value="1"/>
</dbReference>
<evidence type="ECO:0000256" key="1">
    <source>
        <dbReference type="ARBA" id="ARBA00007689"/>
    </source>
</evidence>
<evidence type="ECO:0000313" key="3">
    <source>
        <dbReference type="EMBL" id="SMC45819.1"/>
    </source>
</evidence>
<gene>
    <name evidence="3" type="ORF">SAMN06296429_103302</name>
</gene>
<evidence type="ECO:0000313" key="4">
    <source>
        <dbReference type="Proteomes" id="UP000192634"/>
    </source>
</evidence>
<evidence type="ECO:0000259" key="2">
    <source>
        <dbReference type="Pfam" id="PF03795"/>
    </source>
</evidence>
<feature type="domain" description="YCII-related" evidence="2">
    <location>
        <begin position="1"/>
        <end position="111"/>
    </location>
</feature>
<comment type="similarity">
    <text evidence="1">Belongs to the YciI family.</text>
</comment>
<dbReference type="OrthoDB" id="668782at2"/>
<dbReference type="Proteomes" id="UP000192634">
    <property type="component" value="Unassembled WGS sequence"/>
</dbReference>
<protein>
    <submittedName>
        <fullName evidence="3">Uncharacterized conserved protein</fullName>
    </submittedName>
</protein>
<name>A0A1W1ZBK7_9MICO</name>
<dbReference type="PANTHER" id="PTHR35174:SF3">
    <property type="entry name" value="BLL7171 PROTEIN"/>
    <property type="match status" value="1"/>
</dbReference>
<dbReference type="SUPFAM" id="SSF54909">
    <property type="entry name" value="Dimeric alpha+beta barrel"/>
    <property type="match status" value="1"/>
</dbReference>
<dbReference type="RefSeq" id="WP_084450107.1">
    <property type="nucleotide sequence ID" value="NZ_FWXN01000003.1"/>
</dbReference>